<protein>
    <submittedName>
        <fullName evidence="3">Uncharacterized protein</fullName>
    </submittedName>
</protein>
<dbReference type="RefSeq" id="WP_184836797.1">
    <property type="nucleotide sequence ID" value="NZ_JACHMN010000002.1"/>
</dbReference>
<keyword evidence="2" id="KW-0472">Membrane</keyword>
<dbReference type="Proteomes" id="UP000587527">
    <property type="component" value="Unassembled WGS sequence"/>
</dbReference>
<proteinExistence type="predicted"/>
<sequence>MTENQWPDKTLDISGYRPQDQATVRHDGSAGPPIPAQGRREFQPGKAQVGAEREPTLTFEAGDSTATDIGGSAIQSRSGLKQPEIPLRSRLRQLRKGSRWSAIGAGILSFCWLIWAVSGIDGDLAVAALALVVALVVGVFLFALCRLLGLVVLERTFNRVRRSAWVSHAIIGGYFAVVGFGFLQRVQWIVDAWKWLNGAG</sequence>
<feature type="transmembrane region" description="Helical" evidence="2">
    <location>
        <begin position="100"/>
        <end position="118"/>
    </location>
</feature>
<feature type="transmembrane region" description="Helical" evidence="2">
    <location>
        <begin position="165"/>
        <end position="183"/>
    </location>
</feature>
<evidence type="ECO:0000313" key="4">
    <source>
        <dbReference type="Proteomes" id="UP000587527"/>
    </source>
</evidence>
<feature type="region of interest" description="Disordered" evidence="1">
    <location>
        <begin position="1"/>
        <end position="53"/>
    </location>
</feature>
<accession>A0A841BSR9</accession>
<reference evidence="3 4" key="1">
    <citation type="submission" date="2020-08" db="EMBL/GenBank/DDBJ databases">
        <title>Sequencing the genomes of 1000 actinobacteria strains.</title>
        <authorList>
            <person name="Klenk H.-P."/>
        </authorList>
    </citation>
    <scope>NUCLEOTIDE SEQUENCE [LARGE SCALE GENOMIC DNA]</scope>
    <source>
        <strain evidence="3 4">DSM 45362</strain>
    </source>
</reference>
<comment type="caution">
    <text evidence="3">The sequence shown here is derived from an EMBL/GenBank/DDBJ whole genome shotgun (WGS) entry which is preliminary data.</text>
</comment>
<organism evidence="3 4">
    <name type="scientific">Allocatelliglobosispora scoriae</name>
    <dbReference type="NCBI Taxonomy" id="643052"/>
    <lineage>
        <taxon>Bacteria</taxon>
        <taxon>Bacillati</taxon>
        <taxon>Actinomycetota</taxon>
        <taxon>Actinomycetes</taxon>
        <taxon>Micromonosporales</taxon>
        <taxon>Micromonosporaceae</taxon>
        <taxon>Allocatelliglobosispora</taxon>
    </lineage>
</organism>
<evidence type="ECO:0000256" key="2">
    <source>
        <dbReference type="SAM" id="Phobius"/>
    </source>
</evidence>
<dbReference type="AlphaFoldDB" id="A0A841BSR9"/>
<name>A0A841BSR9_9ACTN</name>
<keyword evidence="2" id="KW-0812">Transmembrane</keyword>
<gene>
    <name evidence="3" type="ORF">F4553_003230</name>
</gene>
<evidence type="ECO:0000256" key="1">
    <source>
        <dbReference type="SAM" id="MobiDB-lite"/>
    </source>
</evidence>
<evidence type="ECO:0000313" key="3">
    <source>
        <dbReference type="EMBL" id="MBB5869851.1"/>
    </source>
</evidence>
<keyword evidence="4" id="KW-1185">Reference proteome</keyword>
<dbReference type="EMBL" id="JACHMN010000002">
    <property type="protein sequence ID" value="MBB5869851.1"/>
    <property type="molecule type" value="Genomic_DNA"/>
</dbReference>
<feature type="transmembrane region" description="Helical" evidence="2">
    <location>
        <begin position="124"/>
        <end position="153"/>
    </location>
</feature>
<keyword evidence="2" id="KW-1133">Transmembrane helix</keyword>